<proteinExistence type="predicted"/>
<dbReference type="OrthoDB" id="7787563at2759"/>
<name>A0A9Q0MN06_9DIPT</name>
<feature type="region of interest" description="Disordered" evidence="1">
    <location>
        <begin position="1"/>
        <end position="31"/>
    </location>
</feature>
<keyword evidence="3" id="KW-1185">Reference proteome</keyword>
<dbReference type="AlphaFoldDB" id="A0A9Q0MN06"/>
<evidence type="ECO:0000313" key="3">
    <source>
        <dbReference type="Proteomes" id="UP001151699"/>
    </source>
</evidence>
<gene>
    <name evidence="2" type="ORF">Bhyg_13258</name>
</gene>
<dbReference type="Proteomes" id="UP001151699">
    <property type="component" value="Chromosome C"/>
</dbReference>
<feature type="compositionally biased region" description="Polar residues" evidence="1">
    <location>
        <begin position="142"/>
        <end position="157"/>
    </location>
</feature>
<evidence type="ECO:0000256" key="1">
    <source>
        <dbReference type="SAM" id="MobiDB-lite"/>
    </source>
</evidence>
<comment type="caution">
    <text evidence="2">The sequence shown here is derived from an EMBL/GenBank/DDBJ whole genome shotgun (WGS) entry which is preliminary data.</text>
</comment>
<sequence>MPRKRLLTKTTQHVVEISSSDSDSDDSENGLQMRTSTDIINSFLNRGDSRESVSKFRKASDVINWFLGKKNDLNEANSSQGSQLQGALKIINNHLGKDIVGNSEETIESTSNLREEGRVTASTSELSSGPSLRLKRRKISESAKTFSSQSHSDSNLVKRNGKTCRLTVTLHRILPTDTNVVKKPTTRRNKPGNKSASDKIPTSHRRSKQNIQPLVRRTVEDDSSSESDYPLSTLLNTKIKFAVKREIRNKKTRVTRIVETEKVVKGIQIPKEKYDQALEMLNNEECRYDETPVVFSYQPKPNCADIRRNCISRQYAEATYDAAKLGMFLPTSLTRIVLEMENCLRKEDWQQMAELIYFGCDLMKTEQSRRAIGTAFFTYTLLMLILDTSHGPTMDARRQEVMKFLIALGGEPEESEEFMRELNFVLDDRSFVNDLVNKS</sequence>
<protein>
    <submittedName>
        <fullName evidence="2">Uncharacterized protein</fullName>
    </submittedName>
</protein>
<reference evidence="2" key="1">
    <citation type="submission" date="2022-07" db="EMBL/GenBank/DDBJ databases">
        <authorList>
            <person name="Trinca V."/>
            <person name="Uliana J.V.C."/>
            <person name="Torres T.T."/>
            <person name="Ward R.J."/>
            <person name="Monesi N."/>
        </authorList>
    </citation>
    <scope>NUCLEOTIDE SEQUENCE</scope>
    <source>
        <strain evidence="2">HSMRA1968</strain>
        <tissue evidence="2">Whole embryos</tissue>
    </source>
</reference>
<feature type="region of interest" description="Disordered" evidence="1">
    <location>
        <begin position="108"/>
        <end position="158"/>
    </location>
</feature>
<feature type="compositionally biased region" description="Polar residues" evidence="1">
    <location>
        <begin position="120"/>
        <end position="130"/>
    </location>
</feature>
<dbReference type="EMBL" id="WJQU01000004">
    <property type="protein sequence ID" value="KAJ6634681.1"/>
    <property type="molecule type" value="Genomic_DNA"/>
</dbReference>
<evidence type="ECO:0000313" key="2">
    <source>
        <dbReference type="EMBL" id="KAJ6634681.1"/>
    </source>
</evidence>
<organism evidence="2 3">
    <name type="scientific">Pseudolycoriella hygida</name>
    <dbReference type="NCBI Taxonomy" id="35572"/>
    <lineage>
        <taxon>Eukaryota</taxon>
        <taxon>Metazoa</taxon>
        <taxon>Ecdysozoa</taxon>
        <taxon>Arthropoda</taxon>
        <taxon>Hexapoda</taxon>
        <taxon>Insecta</taxon>
        <taxon>Pterygota</taxon>
        <taxon>Neoptera</taxon>
        <taxon>Endopterygota</taxon>
        <taxon>Diptera</taxon>
        <taxon>Nematocera</taxon>
        <taxon>Sciaroidea</taxon>
        <taxon>Sciaridae</taxon>
        <taxon>Pseudolycoriella</taxon>
    </lineage>
</organism>
<feature type="region of interest" description="Disordered" evidence="1">
    <location>
        <begin position="175"/>
        <end position="228"/>
    </location>
</feature>
<accession>A0A9Q0MN06</accession>